<dbReference type="AlphaFoldDB" id="A0A834BSS6"/>
<organism evidence="2 3">
    <name type="scientific">Oryzias melastigma</name>
    <name type="common">Marine medaka</name>
    <dbReference type="NCBI Taxonomy" id="30732"/>
    <lineage>
        <taxon>Eukaryota</taxon>
        <taxon>Metazoa</taxon>
        <taxon>Chordata</taxon>
        <taxon>Craniata</taxon>
        <taxon>Vertebrata</taxon>
        <taxon>Euteleostomi</taxon>
        <taxon>Actinopterygii</taxon>
        <taxon>Neopterygii</taxon>
        <taxon>Teleostei</taxon>
        <taxon>Neoteleostei</taxon>
        <taxon>Acanthomorphata</taxon>
        <taxon>Ovalentaria</taxon>
        <taxon>Atherinomorphae</taxon>
        <taxon>Beloniformes</taxon>
        <taxon>Adrianichthyidae</taxon>
        <taxon>Oryziinae</taxon>
        <taxon>Oryzias</taxon>
    </lineage>
</organism>
<evidence type="ECO:0000313" key="2">
    <source>
        <dbReference type="EMBL" id="KAF6716680.1"/>
    </source>
</evidence>
<dbReference type="EMBL" id="WKFB01000943">
    <property type="protein sequence ID" value="KAF6716680.1"/>
    <property type="molecule type" value="Genomic_DNA"/>
</dbReference>
<reference evidence="2" key="1">
    <citation type="journal article" name="BMC Genomics">
        <title>Long-read sequencing and de novo genome assembly of marine medaka (Oryzias melastigma).</title>
        <authorList>
            <person name="Liang P."/>
            <person name="Saqib H.S.A."/>
            <person name="Ni X."/>
            <person name="Shen Y."/>
        </authorList>
    </citation>
    <scope>NUCLEOTIDE SEQUENCE</scope>
    <source>
        <strain evidence="2">Bigg-433</strain>
    </source>
</reference>
<protein>
    <submittedName>
        <fullName evidence="2">Uncharacterized protein</fullName>
    </submittedName>
</protein>
<name>A0A834BSS6_ORYME</name>
<evidence type="ECO:0000256" key="1">
    <source>
        <dbReference type="SAM" id="MobiDB-lite"/>
    </source>
</evidence>
<sequence>MTRVCLRSRPRPPRSIQAERDELLSAAHHPVFFMFAFFLDKKKESAHTPKSFTRLKAPLHVFFFSSLCARVHKCLTSTHAHQTLHQPCVVSQEGNIKGPVAVGMRSLETSVVQQRQLESPVATGSLEKEVGLQNKEGLENKRGGPADGGGRQAEMVGGGQENTGLLLLPQRQRLAFGSHLPVRALL</sequence>
<comment type="caution">
    <text evidence="2">The sequence shown here is derived from an EMBL/GenBank/DDBJ whole genome shotgun (WGS) entry which is preliminary data.</text>
</comment>
<accession>A0A834BSS6</accession>
<gene>
    <name evidence="2" type="ORF">FQA47_011531</name>
</gene>
<feature type="compositionally biased region" description="Gly residues" evidence="1">
    <location>
        <begin position="145"/>
        <end position="157"/>
    </location>
</feature>
<proteinExistence type="predicted"/>
<evidence type="ECO:0000313" key="3">
    <source>
        <dbReference type="Proteomes" id="UP000646548"/>
    </source>
</evidence>
<feature type="region of interest" description="Disordered" evidence="1">
    <location>
        <begin position="123"/>
        <end position="157"/>
    </location>
</feature>
<dbReference type="Proteomes" id="UP000646548">
    <property type="component" value="Unassembled WGS sequence"/>
</dbReference>
<feature type="compositionally biased region" description="Basic and acidic residues" evidence="1">
    <location>
        <begin position="126"/>
        <end position="144"/>
    </location>
</feature>